<dbReference type="PANTHER" id="PTHR11909">
    <property type="entry name" value="CASEIN KINASE-RELATED"/>
    <property type="match status" value="1"/>
</dbReference>
<organism evidence="3 4">
    <name type="scientific">Tritrichomonas musculus</name>
    <dbReference type="NCBI Taxonomy" id="1915356"/>
    <lineage>
        <taxon>Eukaryota</taxon>
        <taxon>Metamonada</taxon>
        <taxon>Parabasalia</taxon>
        <taxon>Tritrichomonadida</taxon>
        <taxon>Tritrichomonadidae</taxon>
        <taxon>Tritrichomonas</taxon>
    </lineage>
</organism>
<dbReference type="EC" id="2.7.11.1" evidence="1"/>
<dbReference type="SUPFAM" id="SSF56112">
    <property type="entry name" value="Protein kinase-like (PK-like)"/>
    <property type="match status" value="2"/>
</dbReference>
<name>A0ABR2IKP6_9EUKA</name>
<protein>
    <recommendedName>
        <fullName evidence="1">non-specific serine/threonine protein kinase</fullName>
        <ecNumber evidence="1">2.7.11.1</ecNumber>
    </recommendedName>
</protein>
<keyword evidence="3" id="KW-0418">Kinase</keyword>
<sequence length="434" mass="50458">MEGKCKVGKKFEIQNAIAKGSFGQIYNGENVITHQKVAIKFEPFIASEQNNLNQNIQYEIEKKLNKNISLNYRFYLEQMKPNQKKNRSHQVLIYECRTLRFLNSALGFPSIYWYGFHEESNSYALVMDLLDVSISELFKKSSTFKIQSKFNFDLHHNSPKGNHFSLKTVLMIADQMISRLEFLHKKGFIHCDIKPENMLLGRGYNSNVIYLIDFGLSKRFIDENRNHIDYGENSVICGTARYMSINCHIGINLSRRDDMESLGYVLIYLLKGGLPWQGLTQKKMAIKSKVESVKKKLVKSAAINNQEAFPKSKKKYFASAQNDNSINSNKKSVNNLNVVTEETLDIKLSELNHHVDNNDLSEKTDLYMKIAEMKLKTPLNVLCEGIPEEFQTYMQQVRSLRFEDEPDYAFYRQLFRSLFNKAGFVYDMKFDWNS</sequence>
<comment type="caution">
    <text evidence="3">The sequence shown here is derived from an EMBL/GenBank/DDBJ whole genome shotgun (WGS) entry which is preliminary data.</text>
</comment>
<proteinExistence type="predicted"/>
<gene>
    <name evidence="3" type="ORF">M9Y10_010411</name>
</gene>
<dbReference type="GO" id="GO:0016301">
    <property type="term" value="F:kinase activity"/>
    <property type="evidence" value="ECO:0007669"/>
    <property type="project" value="UniProtKB-KW"/>
</dbReference>
<dbReference type="InterPro" id="IPR008271">
    <property type="entry name" value="Ser/Thr_kinase_AS"/>
</dbReference>
<evidence type="ECO:0000313" key="3">
    <source>
        <dbReference type="EMBL" id="KAK8864884.1"/>
    </source>
</evidence>
<evidence type="ECO:0000256" key="1">
    <source>
        <dbReference type="ARBA" id="ARBA00012513"/>
    </source>
</evidence>
<dbReference type="Gene3D" id="1.10.510.10">
    <property type="entry name" value="Transferase(Phosphotransferase) domain 1"/>
    <property type="match status" value="2"/>
</dbReference>
<keyword evidence="4" id="KW-1185">Reference proteome</keyword>
<dbReference type="SMART" id="SM00220">
    <property type="entry name" value="S_TKc"/>
    <property type="match status" value="1"/>
</dbReference>
<reference evidence="3 4" key="1">
    <citation type="submission" date="2024-04" db="EMBL/GenBank/DDBJ databases">
        <title>Tritrichomonas musculus Genome.</title>
        <authorList>
            <person name="Alves-Ferreira E."/>
            <person name="Grigg M."/>
            <person name="Lorenzi H."/>
            <person name="Galac M."/>
        </authorList>
    </citation>
    <scope>NUCLEOTIDE SEQUENCE [LARGE SCALE GENOMIC DNA]</scope>
    <source>
        <strain evidence="3 4">EAF2021</strain>
    </source>
</reference>
<evidence type="ECO:0000313" key="4">
    <source>
        <dbReference type="Proteomes" id="UP001470230"/>
    </source>
</evidence>
<dbReference type="EMBL" id="JAPFFF010000016">
    <property type="protein sequence ID" value="KAK8864884.1"/>
    <property type="molecule type" value="Genomic_DNA"/>
</dbReference>
<dbReference type="Proteomes" id="UP001470230">
    <property type="component" value="Unassembled WGS sequence"/>
</dbReference>
<feature type="domain" description="Protein kinase" evidence="2">
    <location>
        <begin position="11"/>
        <end position="419"/>
    </location>
</feature>
<dbReference type="InterPro" id="IPR000719">
    <property type="entry name" value="Prot_kinase_dom"/>
</dbReference>
<dbReference type="PROSITE" id="PS00108">
    <property type="entry name" value="PROTEIN_KINASE_ST"/>
    <property type="match status" value="1"/>
</dbReference>
<dbReference type="InterPro" id="IPR050235">
    <property type="entry name" value="CK1_Ser-Thr_kinase"/>
</dbReference>
<dbReference type="CDD" id="cd14016">
    <property type="entry name" value="STKc_CK1"/>
    <property type="match status" value="1"/>
</dbReference>
<dbReference type="Pfam" id="PF00069">
    <property type="entry name" value="Pkinase"/>
    <property type="match status" value="1"/>
</dbReference>
<evidence type="ECO:0000259" key="2">
    <source>
        <dbReference type="PROSITE" id="PS50011"/>
    </source>
</evidence>
<dbReference type="PROSITE" id="PS50011">
    <property type="entry name" value="PROTEIN_KINASE_DOM"/>
    <property type="match status" value="1"/>
</dbReference>
<dbReference type="InterPro" id="IPR011009">
    <property type="entry name" value="Kinase-like_dom_sf"/>
</dbReference>
<accession>A0ABR2IKP6</accession>
<keyword evidence="3" id="KW-0808">Transferase</keyword>